<comment type="subcellular location">
    <subcellularLocation>
        <location evidence="1">Membrane</location>
    </subcellularLocation>
    <subcellularLocation>
        <location evidence="8">Plastid</location>
        <location evidence="8">Chloroplast thylakoid membrane</location>
        <topology evidence="8">Peripheral membrane protein</topology>
    </subcellularLocation>
</comment>
<evidence type="ECO:0000256" key="2">
    <source>
        <dbReference type="ARBA" id="ARBA00007046"/>
    </source>
</evidence>
<reference evidence="9" key="1">
    <citation type="journal article" date="2015" name="Mitochondrial DNA">
        <title>The complete chloroplast genome of Guillardia theta strain CCMP2712.</title>
        <authorList>
            <person name="Tang X."/>
            <person name="Bi G."/>
        </authorList>
    </citation>
    <scope>NUCLEOTIDE SEQUENCE</scope>
</reference>
<dbReference type="SUPFAM" id="SSF47928">
    <property type="entry name" value="N-terminal domain of the delta subunit of the F1F0-ATP synthase"/>
    <property type="match status" value="1"/>
</dbReference>
<comment type="function">
    <text evidence="8">This protein is part of the stalk that links CF(0) to CF(1). It either transmits conformational changes from CF(0) to CF(1) or is implicated in proton conduction.</text>
</comment>
<keyword evidence="3 8" id="KW-0813">Transport</keyword>
<comment type="function">
    <text evidence="8">F(1)F(0) ATP synthase produces ATP from ADP in the presence of a proton or sodium gradient. F-type ATPases consist of two structural domains, F(1) containing the extramembraneous catalytic core and F(0) containing the membrane proton channel, linked together by a central stalk and a peripheral stalk. During catalysis, ATP synthesis in the catalytic domain of F(1) is coupled via a rotary mechanism of the central stalk subunits to proton translocation.</text>
</comment>
<dbReference type="Pfam" id="PF00213">
    <property type="entry name" value="OSCP"/>
    <property type="match status" value="1"/>
</dbReference>
<evidence type="ECO:0000256" key="7">
    <source>
        <dbReference type="ARBA" id="ARBA00023310"/>
    </source>
</evidence>
<dbReference type="EMBL" id="KT428890">
    <property type="protein sequence ID" value="ALG63567.1"/>
    <property type="molecule type" value="Genomic_DNA"/>
</dbReference>
<proteinExistence type="inferred from homology"/>
<keyword evidence="9" id="KW-0934">Plastid</keyword>
<evidence type="ECO:0000256" key="3">
    <source>
        <dbReference type="ARBA" id="ARBA00022448"/>
    </source>
</evidence>
<dbReference type="InterPro" id="IPR000711">
    <property type="entry name" value="ATPase_OSCP/dsu"/>
</dbReference>
<keyword evidence="8" id="KW-0139">CF(1)</keyword>
<keyword evidence="4 8" id="KW-0375">Hydrogen ion transport</keyword>
<evidence type="ECO:0000256" key="5">
    <source>
        <dbReference type="ARBA" id="ARBA00023065"/>
    </source>
</evidence>
<dbReference type="Gene3D" id="1.10.520.20">
    <property type="entry name" value="N-terminal domain of the delta subunit of the F1F0-ATP synthase"/>
    <property type="match status" value="1"/>
</dbReference>
<dbReference type="InterPro" id="IPR020781">
    <property type="entry name" value="ATPase_OSCP/d_CS"/>
</dbReference>
<keyword evidence="5 8" id="KW-0406">Ion transport</keyword>
<dbReference type="PROSITE" id="PS00389">
    <property type="entry name" value="ATPASE_DELTA"/>
    <property type="match status" value="1"/>
</dbReference>
<name>A0A0U2LD86_GUITH</name>
<keyword evidence="8" id="KW-0793">Thylakoid</keyword>
<dbReference type="GO" id="GO:0046933">
    <property type="term" value="F:proton-transporting ATP synthase activity, rotational mechanism"/>
    <property type="evidence" value="ECO:0007669"/>
    <property type="project" value="UniProtKB-UniRule"/>
</dbReference>
<geneLocation type="chloroplast" evidence="9"/>
<evidence type="ECO:0000313" key="9">
    <source>
        <dbReference type="EMBL" id="ALG63567.1"/>
    </source>
</evidence>
<accession>A0A0U2LD86</accession>
<keyword evidence="6 8" id="KW-0472">Membrane</keyword>
<evidence type="ECO:0000256" key="4">
    <source>
        <dbReference type="ARBA" id="ARBA00022781"/>
    </source>
</evidence>
<evidence type="ECO:0000256" key="6">
    <source>
        <dbReference type="ARBA" id="ARBA00023136"/>
    </source>
</evidence>
<evidence type="ECO:0000256" key="1">
    <source>
        <dbReference type="ARBA" id="ARBA00004370"/>
    </source>
</evidence>
<dbReference type="GO" id="GO:0045259">
    <property type="term" value="C:proton-transporting ATP synthase complex"/>
    <property type="evidence" value="ECO:0007669"/>
    <property type="project" value="UniProtKB-KW"/>
</dbReference>
<dbReference type="InterPro" id="IPR026015">
    <property type="entry name" value="ATP_synth_OSCP/delta_N_sf"/>
</dbReference>
<organism evidence="9">
    <name type="scientific">Guillardia theta</name>
    <name type="common">Cryptophyte</name>
    <name type="synonym">Cryptomonas phi</name>
    <dbReference type="NCBI Taxonomy" id="55529"/>
    <lineage>
        <taxon>Eukaryota</taxon>
        <taxon>Cryptophyceae</taxon>
        <taxon>Pyrenomonadales</taxon>
        <taxon>Geminigeraceae</taxon>
        <taxon>Guillardia</taxon>
    </lineage>
</organism>
<sequence length="183" mass="19891">MSSKNAKVAKPYADAFLEIASGQKTLDNVINDLTCISTALSESKDLKKAIANPLVSSTAKKDIIKSIFSENVDANTIKFMMVLCDRGRIEFLDSITEMALILAYKKASIEIAYVTSSVKLSSSQTESLVEKLKAMTKAQQIKIELTVDESLIGGFTVQIGSRIIDTSVQNQLRQLSSYLGASV</sequence>
<dbReference type="NCBIfam" id="TIGR01145">
    <property type="entry name" value="ATP_synt_delta"/>
    <property type="match status" value="1"/>
</dbReference>
<keyword evidence="9" id="KW-0150">Chloroplast</keyword>
<evidence type="ECO:0000256" key="8">
    <source>
        <dbReference type="HAMAP-Rule" id="MF_01416"/>
    </source>
</evidence>
<dbReference type="GO" id="GO:0009535">
    <property type="term" value="C:chloroplast thylakoid membrane"/>
    <property type="evidence" value="ECO:0007669"/>
    <property type="project" value="UniProtKB-SubCell"/>
</dbReference>
<dbReference type="PANTHER" id="PTHR11910">
    <property type="entry name" value="ATP SYNTHASE DELTA CHAIN"/>
    <property type="match status" value="1"/>
</dbReference>
<comment type="similarity">
    <text evidence="2 8">Belongs to the ATPase delta chain family.</text>
</comment>
<gene>
    <name evidence="8 9" type="primary">atpD</name>
</gene>
<dbReference type="AlphaFoldDB" id="A0A0U2LD86"/>
<dbReference type="HAMAP" id="MF_01416">
    <property type="entry name" value="ATP_synth_delta_bact"/>
    <property type="match status" value="1"/>
</dbReference>
<comment type="subunit">
    <text evidence="8">F-type ATPases have 2 components, F(1) - the catalytic core - and F(0) - the membrane proton channel. F(1) has five subunits: alpha(3), beta(3), gamma(1), delta(1), epsilon(1). CF(0) has four main subunits: a(1), b(1), b'(1) and c(10-14). The alpha and beta chains form an alternating ring which encloses part of the gamma chain. F(1) is attached to F(0) by a central stalk formed by the gamma and epsilon chains, while a peripheral stalk is formed by the delta, b and b' chains.</text>
</comment>
<protein>
    <recommendedName>
        <fullName evidence="8">ATP synthase subunit delta, chloroplastic</fullName>
    </recommendedName>
    <alternativeName>
        <fullName evidence="8">ATP synthase F(1) sector subunit delta</fullName>
    </alternativeName>
    <alternativeName>
        <fullName evidence="8">F-type ATPase subunit delta</fullName>
    </alternativeName>
</protein>
<dbReference type="PRINTS" id="PR00125">
    <property type="entry name" value="ATPASEDELTA"/>
</dbReference>
<keyword evidence="7 8" id="KW-0066">ATP synthesis</keyword>